<dbReference type="InterPro" id="IPR011032">
    <property type="entry name" value="GroES-like_sf"/>
</dbReference>
<reference evidence="5" key="1">
    <citation type="submission" date="2015-11" db="EMBL/GenBank/DDBJ databases">
        <authorList>
            <person name="Varghese N."/>
        </authorList>
    </citation>
    <scope>NUCLEOTIDE SEQUENCE [LARGE SCALE GENOMIC DNA]</scope>
    <source>
        <strain evidence="5">DSM 45899</strain>
    </source>
</reference>
<dbReference type="SMART" id="SM00829">
    <property type="entry name" value="PKS_ER"/>
    <property type="match status" value="1"/>
</dbReference>
<dbReference type="Proteomes" id="UP000198802">
    <property type="component" value="Unassembled WGS sequence"/>
</dbReference>
<proteinExistence type="predicted"/>
<keyword evidence="2" id="KW-0560">Oxidoreductase</keyword>
<keyword evidence="1" id="KW-0521">NADP</keyword>
<accession>A0A0S4QGU0</accession>
<dbReference type="PANTHER" id="PTHR48106">
    <property type="entry name" value="QUINONE OXIDOREDUCTASE PIG3-RELATED"/>
    <property type="match status" value="1"/>
</dbReference>
<dbReference type="InterPro" id="IPR036291">
    <property type="entry name" value="NAD(P)-bd_dom_sf"/>
</dbReference>
<evidence type="ECO:0000256" key="1">
    <source>
        <dbReference type="ARBA" id="ARBA00022857"/>
    </source>
</evidence>
<evidence type="ECO:0000256" key="2">
    <source>
        <dbReference type="ARBA" id="ARBA00023002"/>
    </source>
</evidence>
<gene>
    <name evidence="4" type="ORF">Ga0074812_103275</name>
</gene>
<dbReference type="Pfam" id="PF08240">
    <property type="entry name" value="ADH_N"/>
    <property type="match status" value="1"/>
</dbReference>
<dbReference type="GO" id="GO:0070402">
    <property type="term" value="F:NADPH binding"/>
    <property type="evidence" value="ECO:0007669"/>
    <property type="project" value="TreeGrafter"/>
</dbReference>
<dbReference type="Gene3D" id="3.90.180.10">
    <property type="entry name" value="Medium-chain alcohol dehydrogenases, catalytic domain"/>
    <property type="match status" value="1"/>
</dbReference>
<dbReference type="InterPro" id="IPR013149">
    <property type="entry name" value="ADH-like_C"/>
</dbReference>
<dbReference type="GO" id="GO:0016651">
    <property type="term" value="F:oxidoreductase activity, acting on NAD(P)H"/>
    <property type="evidence" value="ECO:0007669"/>
    <property type="project" value="TreeGrafter"/>
</dbReference>
<dbReference type="AlphaFoldDB" id="A0A0S4QGU0"/>
<sequence length="347" mass="35888">MRAVVQHGFGGVEVLAVETVPDPVPGAGEVVVQVAACGLNHLDVMQRRGPAKIPGFASPHIAGMDIAGTVVAVGPAAGELREGDRVVVNPAVPCWKCETCLRGNDGFCPDTRVLGGNAPGGYAEYVLVPALNAHLVPDHVPLAEAALLPTIWTTAWHALSPVGGLREGETLLVHAAASGVSLAAVQLAKQLGATVIATASSADKLAFAGGIGADHLILAGADTPSEQVVGAVREATDGRGVDMVLDHVGPATWPASLFSLAPRGRLVFVGDTSGAEATVPLEYSFHFGLKLLGSDPYPAREFGEVLERYWRGGLVTPVDEEFPLADAAAAQSRLEERRAVGKVLLRP</sequence>
<evidence type="ECO:0000259" key="3">
    <source>
        <dbReference type="SMART" id="SM00829"/>
    </source>
</evidence>
<dbReference type="SUPFAM" id="SSF50129">
    <property type="entry name" value="GroES-like"/>
    <property type="match status" value="1"/>
</dbReference>
<keyword evidence="5" id="KW-1185">Reference proteome</keyword>
<dbReference type="InterPro" id="IPR020843">
    <property type="entry name" value="ER"/>
</dbReference>
<dbReference type="PANTHER" id="PTHR48106:SF18">
    <property type="entry name" value="QUINONE OXIDOREDUCTASE PIG3"/>
    <property type="match status" value="1"/>
</dbReference>
<dbReference type="SUPFAM" id="SSF51735">
    <property type="entry name" value="NAD(P)-binding Rossmann-fold domains"/>
    <property type="match status" value="1"/>
</dbReference>
<evidence type="ECO:0000313" key="4">
    <source>
        <dbReference type="EMBL" id="CUU54785.1"/>
    </source>
</evidence>
<protein>
    <submittedName>
        <fullName evidence="4">NADPH:quinone reductase</fullName>
    </submittedName>
</protein>
<name>A0A0S4QGU0_9ACTN</name>
<feature type="domain" description="Enoyl reductase (ER)" evidence="3">
    <location>
        <begin position="10"/>
        <end position="345"/>
    </location>
</feature>
<dbReference type="InterPro" id="IPR013154">
    <property type="entry name" value="ADH-like_N"/>
</dbReference>
<evidence type="ECO:0000313" key="5">
    <source>
        <dbReference type="Proteomes" id="UP000198802"/>
    </source>
</evidence>
<dbReference type="Pfam" id="PF00107">
    <property type="entry name" value="ADH_zinc_N"/>
    <property type="match status" value="1"/>
</dbReference>
<organism evidence="4 5">
    <name type="scientific">Parafrankia irregularis</name>
    <dbReference type="NCBI Taxonomy" id="795642"/>
    <lineage>
        <taxon>Bacteria</taxon>
        <taxon>Bacillati</taxon>
        <taxon>Actinomycetota</taxon>
        <taxon>Actinomycetes</taxon>
        <taxon>Frankiales</taxon>
        <taxon>Frankiaceae</taxon>
        <taxon>Parafrankia</taxon>
    </lineage>
</organism>
<dbReference type="RefSeq" id="WP_091272614.1">
    <property type="nucleotide sequence ID" value="NZ_FAOZ01000003.1"/>
</dbReference>
<dbReference type="EMBL" id="FAOZ01000003">
    <property type="protein sequence ID" value="CUU54785.1"/>
    <property type="molecule type" value="Genomic_DNA"/>
</dbReference>